<dbReference type="Gene3D" id="3.30.360.10">
    <property type="entry name" value="Dihydrodipicolinate Reductase, domain 2"/>
    <property type="match status" value="1"/>
</dbReference>
<name>A0A2S3ZQC2_9MICO</name>
<dbReference type="RefSeq" id="WP_103429734.1">
    <property type="nucleotide sequence ID" value="NZ_PPXF01000011.1"/>
</dbReference>
<comment type="similarity">
    <text evidence="1">Belongs to the Gfo/Idh/MocA family.</text>
</comment>
<reference evidence="4 5" key="1">
    <citation type="submission" date="2018-01" db="EMBL/GenBank/DDBJ databases">
        <title>Cryobacterium sp. nov., from glaciers in China.</title>
        <authorList>
            <person name="Liu Q."/>
            <person name="Xin Y.-H."/>
        </authorList>
    </citation>
    <scope>NUCLEOTIDE SEQUENCE [LARGE SCALE GENOMIC DNA]</scope>
    <source>
        <strain evidence="4 5">TMB1-8</strain>
    </source>
</reference>
<evidence type="ECO:0000313" key="4">
    <source>
        <dbReference type="EMBL" id="POH71314.1"/>
    </source>
</evidence>
<dbReference type="PANTHER" id="PTHR43377">
    <property type="entry name" value="BILIVERDIN REDUCTASE A"/>
    <property type="match status" value="1"/>
</dbReference>
<dbReference type="InterPro" id="IPR051450">
    <property type="entry name" value="Gfo/Idh/MocA_Oxidoreductases"/>
</dbReference>
<dbReference type="EMBL" id="PPXF01000011">
    <property type="protein sequence ID" value="POH71314.1"/>
    <property type="molecule type" value="Genomic_DNA"/>
</dbReference>
<evidence type="ECO:0000259" key="2">
    <source>
        <dbReference type="Pfam" id="PF01408"/>
    </source>
</evidence>
<dbReference type="Gene3D" id="3.40.50.720">
    <property type="entry name" value="NAD(P)-binding Rossmann-like Domain"/>
    <property type="match status" value="1"/>
</dbReference>
<evidence type="ECO:0000313" key="5">
    <source>
        <dbReference type="Proteomes" id="UP000237104"/>
    </source>
</evidence>
<feature type="domain" description="Gfo/Idh/MocA-like oxidoreductase C-terminal" evidence="3">
    <location>
        <begin position="132"/>
        <end position="361"/>
    </location>
</feature>
<dbReference type="InterPro" id="IPR000683">
    <property type="entry name" value="Gfo/Idh/MocA-like_OxRdtase_N"/>
</dbReference>
<dbReference type="SUPFAM" id="SSF55347">
    <property type="entry name" value="Glyceraldehyde-3-phosphate dehydrogenase-like, C-terminal domain"/>
    <property type="match status" value="1"/>
</dbReference>
<evidence type="ECO:0000259" key="3">
    <source>
        <dbReference type="Pfam" id="PF02894"/>
    </source>
</evidence>
<dbReference type="SUPFAM" id="SSF51735">
    <property type="entry name" value="NAD(P)-binding Rossmann-fold domains"/>
    <property type="match status" value="1"/>
</dbReference>
<dbReference type="Pfam" id="PF01408">
    <property type="entry name" value="GFO_IDH_MocA"/>
    <property type="match status" value="1"/>
</dbReference>
<protein>
    <submittedName>
        <fullName evidence="4">Oxidoreductase</fullName>
    </submittedName>
</protein>
<dbReference type="AlphaFoldDB" id="A0A2S3ZQC2"/>
<dbReference type="InterPro" id="IPR036291">
    <property type="entry name" value="NAD(P)-bd_dom_sf"/>
</dbReference>
<dbReference type="Pfam" id="PF02894">
    <property type="entry name" value="GFO_IDH_MocA_C"/>
    <property type="match status" value="1"/>
</dbReference>
<dbReference type="OrthoDB" id="9792085at2"/>
<accession>A0A2S3ZQC2</accession>
<sequence length="372" mass="39973">MTDIRYGLVGSGYFGRALGLALEALPGSTVTTVFDPANAGPVCVELNAREASSIAELCASSDVDAVIIASPNWAHAEPVLEAARNGKHVFCEKPLALSYEECSRMVDATQASNVLFMAGHVMNFMTGVRSVKALITDGVIGDVLFARAARTGWAQPQSEISWKNQRKLSGGHLYHHIHELDLIQSIMGPAVEVTMVGGNVAHHAPGFGDEDDLLLVTLEFGNQTFAVLEYGTAFRWPEHHVLIEGTRGAIRIDLQEAHVTVRVDGKDERLLLHSSAAEDADRARVYRDGTTDGAITYGNPQSSPPLWLRGIIEEELGYFHSLLSGADPIEEFAALTDGTAATASIATADALTRSLAEKRKVLVSEITTEGAR</sequence>
<dbReference type="InterPro" id="IPR004104">
    <property type="entry name" value="Gfo/Idh/MocA-like_OxRdtase_C"/>
</dbReference>
<dbReference type="Proteomes" id="UP000237104">
    <property type="component" value="Unassembled WGS sequence"/>
</dbReference>
<gene>
    <name evidence="4" type="ORF">C3B59_01580</name>
</gene>
<proteinExistence type="inferred from homology"/>
<evidence type="ECO:0000256" key="1">
    <source>
        <dbReference type="ARBA" id="ARBA00010928"/>
    </source>
</evidence>
<dbReference type="GO" id="GO:0000166">
    <property type="term" value="F:nucleotide binding"/>
    <property type="evidence" value="ECO:0007669"/>
    <property type="project" value="InterPro"/>
</dbReference>
<feature type="domain" description="Gfo/Idh/MocA-like oxidoreductase N-terminal" evidence="2">
    <location>
        <begin position="4"/>
        <end position="120"/>
    </location>
</feature>
<organism evidence="4 5">
    <name type="scientific">Cryobacterium zongtaii</name>
    <dbReference type="NCBI Taxonomy" id="1259217"/>
    <lineage>
        <taxon>Bacteria</taxon>
        <taxon>Bacillati</taxon>
        <taxon>Actinomycetota</taxon>
        <taxon>Actinomycetes</taxon>
        <taxon>Micrococcales</taxon>
        <taxon>Microbacteriaceae</taxon>
        <taxon>Cryobacterium</taxon>
    </lineage>
</organism>
<dbReference type="PANTHER" id="PTHR43377:SF1">
    <property type="entry name" value="BILIVERDIN REDUCTASE A"/>
    <property type="match status" value="1"/>
</dbReference>
<comment type="caution">
    <text evidence="4">The sequence shown here is derived from an EMBL/GenBank/DDBJ whole genome shotgun (WGS) entry which is preliminary data.</text>
</comment>